<proteinExistence type="predicted"/>
<organism evidence="4 5">
    <name type="scientific">Nitrospira japonica</name>
    <dbReference type="NCBI Taxonomy" id="1325564"/>
    <lineage>
        <taxon>Bacteria</taxon>
        <taxon>Pseudomonadati</taxon>
        <taxon>Nitrospirota</taxon>
        <taxon>Nitrospiria</taxon>
        <taxon>Nitrospirales</taxon>
        <taxon>Nitrospiraceae</taxon>
        <taxon>Nitrospira</taxon>
    </lineage>
</organism>
<protein>
    <submittedName>
        <fullName evidence="4">Putative Coenzyme PQQ synthesis protein D</fullName>
    </submittedName>
</protein>
<name>A0A1W1I2F8_9BACT</name>
<evidence type="ECO:0000313" key="4">
    <source>
        <dbReference type="EMBL" id="SLM47196.1"/>
    </source>
</evidence>
<dbReference type="InterPro" id="IPR041881">
    <property type="entry name" value="PqqD_sf"/>
</dbReference>
<dbReference type="EMBL" id="LT828648">
    <property type="protein sequence ID" value="SLM47196.1"/>
    <property type="molecule type" value="Genomic_DNA"/>
</dbReference>
<evidence type="ECO:0000313" key="5">
    <source>
        <dbReference type="Proteomes" id="UP000192042"/>
    </source>
</evidence>
<comment type="subunit">
    <text evidence="2">Monomer. Interacts with PqqE.</text>
</comment>
<dbReference type="GO" id="GO:0048038">
    <property type="term" value="F:quinone binding"/>
    <property type="evidence" value="ECO:0007669"/>
    <property type="project" value="InterPro"/>
</dbReference>
<comment type="pathway">
    <text evidence="1">Cofactor biosynthesis; pyrroloquinoline quinone biosynthesis.</text>
</comment>
<keyword evidence="3" id="KW-0884">PQQ biosynthesis</keyword>
<dbReference type="STRING" id="1325564.NSJP_1024"/>
<accession>A0A1W1I2F8</accession>
<dbReference type="InterPro" id="IPR022479">
    <property type="entry name" value="PqqD_bac"/>
</dbReference>
<keyword evidence="5" id="KW-1185">Reference proteome</keyword>
<dbReference type="AlphaFoldDB" id="A0A1W1I2F8"/>
<evidence type="ECO:0000256" key="3">
    <source>
        <dbReference type="ARBA" id="ARBA00022905"/>
    </source>
</evidence>
<dbReference type="Proteomes" id="UP000192042">
    <property type="component" value="Chromosome I"/>
</dbReference>
<dbReference type="Gene3D" id="1.10.10.1150">
    <property type="entry name" value="Coenzyme PQQ synthesis protein D (PqqD)"/>
    <property type="match status" value="1"/>
</dbReference>
<dbReference type="GO" id="GO:0018189">
    <property type="term" value="P:pyrroloquinoline quinone biosynthetic process"/>
    <property type="evidence" value="ECO:0007669"/>
    <property type="project" value="UniProtKB-UniPathway"/>
</dbReference>
<dbReference type="Pfam" id="PF05402">
    <property type="entry name" value="PqqD"/>
    <property type="match status" value="1"/>
</dbReference>
<sequence length="93" mass="10348">MPDSLVRPRLNPKVRLRLDRHTGRYLLLYPEAGLDLNDTGSGILRRCTGEYTTEDIISELAAVHAGTSRSEIARDVRAFVRTLADRGLIQDAA</sequence>
<dbReference type="UniPathway" id="UPA00539"/>
<reference evidence="4 5" key="1">
    <citation type="submission" date="2017-03" db="EMBL/GenBank/DDBJ databases">
        <authorList>
            <person name="Afonso C.L."/>
            <person name="Miller P.J."/>
            <person name="Scott M.A."/>
            <person name="Spackman E."/>
            <person name="Goraichik I."/>
            <person name="Dimitrov K.M."/>
            <person name="Suarez D.L."/>
            <person name="Swayne D.E."/>
        </authorList>
    </citation>
    <scope>NUCLEOTIDE SEQUENCE [LARGE SCALE GENOMIC DNA]</scope>
    <source>
        <strain evidence="4">Genome sequencing of Nitrospira japonica strain NJ11</strain>
    </source>
</reference>
<evidence type="ECO:0000256" key="2">
    <source>
        <dbReference type="ARBA" id="ARBA00011741"/>
    </source>
</evidence>
<dbReference type="KEGG" id="nja:NSJP_1024"/>
<evidence type="ECO:0000256" key="1">
    <source>
        <dbReference type="ARBA" id="ARBA00004886"/>
    </source>
</evidence>
<dbReference type="RefSeq" id="WP_172834162.1">
    <property type="nucleotide sequence ID" value="NZ_LT828648.1"/>
</dbReference>
<dbReference type="InterPro" id="IPR008792">
    <property type="entry name" value="PQQD"/>
</dbReference>
<gene>
    <name evidence="4" type="ORF">NSJP_1024</name>
</gene>
<dbReference type="NCBIfam" id="TIGR03859">
    <property type="entry name" value="PQQ_PqqD"/>
    <property type="match status" value="1"/>
</dbReference>